<proteinExistence type="predicted"/>
<dbReference type="SUPFAM" id="SSF48403">
    <property type="entry name" value="Ankyrin repeat"/>
    <property type="match status" value="1"/>
</dbReference>
<dbReference type="PROSITE" id="PS50297">
    <property type="entry name" value="ANK_REP_REGION"/>
    <property type="match status" value="2"/>
</dbReference>
<sequence>MPITTSAAWFQAAERGHVDSVISHLHKFAGSVDSEGSTALIKAARNGHSDLVEILLEPEARHINRRGETALLLAASNNHVKCCELLVAAEYDILSPDGLTALHVAARSGSAGVLPILHQYIHDCSDGTGHTVLDQAAIAGSLESVSVLRRLLSPDRKTVAKAMECCKNKETLAFLQSLYDDASQRYYSSMDDLSNEVDKLLSAVPSFTDPRLSTPVSSFNSELGAISVRRLDPESLASSGSKGTHPVRPASYRKESPKIREVPLHSSSFSYSQARPSLNSLGQHILHQASLSSQQIKRKHPPHYSVNSRGKADCETQTSMLIDVCERSIQSDIQTDNTLELFKQENLRLVTALSDYESIITEKDTVIAQLKQSVEDYKQQLVQLQTQSNMSIPNQQCLPDNITDCDLSTLTGSVINSHQPCVPHVDEHSLYQSTMHSLNVTQTSLTSTRRRHRSSKTTEALESQVKELVERLKTSHEQLKRASQRELHYENIKQKLLALSKSRELSIYKTQIETANKDTSDSVYLDEDKDWNESISNALFTISCLHKVLQASSQIREEQKKELDRLHDIESKLLEQRVHTENIDTLHATIRDLHRQLEERAMDLDKSAELQLVKAELSSLQCKHDILLQKTASLEQNNIKRGYNESVYAEKLGILRDIQERGYLADPAYRVLLSRCEDLGGKLLESRKQNEQLMNEILNSKIRLSKLEQTGCLTEDLTSALDQSTLSTTRPSSSERVRIQPVSSCVPSEAVHTLDALKAEAEPQEPVPSTQSVGRNFFDQQVLKQGAPTTSAQGTFKDSMHYTDILTTTMLATTRTGSSMLQSNLYEKIEADGTTPLMHAAAENDSEKVDKHMRYAGMARYDGTTALMVAAEHNSINVVELLLKDEACMFRKDGMRALDIAEACGNTAVAALLRTVEKPLANSTSANAGVCAFTELMSAAEHCNVNAALVLSKYQSKCRDAQGRTALMCAAAAGCNEIVSLLLDQEGGMQDNAGRTALMYACMHGHPECVELLYAREILIQDNKGNKALRYAVDKASHGDRSVENKILEILCIPH</sequence>
<dbReference type="SMART" id="SM00248">
    <property type="entry name" value="ANK"/>
    <property type="match status" value="8"/>
</dbReference>
<accession>A8BZ07</accession>
<protein>
    <submittedName>
        <fullName evidence="1">Ankyrin repeat protein 1</fullName>
    </submittedName>
</protein>
<dbReference type="KEGG" id="gla:GL50803_0015958"/>
<dbReference type="Proteomes" id="UP000001548">
    <property type="component" value="Unassembled WGS sequence"/>
</dbReference>
<dbReference type="AlphaFoldDB" id="A8BZ07"/>
<dbReference type="SMR" id="A8BZ07"/>
<dbReference type="InterPro" id="IPR002110">
    <property type="entry name" value="Ankyrin_rpt"/>
</dbReference>
<dbReference type="GeneID" id="5696960"/>
<dbReference type="RefSeq" id="XP_001704111.1">
    <property type="nucleotide sequence ID" value="XM_001704059.1"/>
</dbReference>
<dbReference type="Gene3D" id="1.25.40.20">
    <property type="entry name" value="Ankyrin repeat-containing domain"/>
    <property type="match status" value="3"/>
</dbReference>
<dbReference type="STRING" id="184922.A8BZ07"/>
<organism evidence="1 2">
    <name type="scientific">Giardia intestinalis (strain ATCC 50803 / WB clone C6)</name>
    <name type="common">Giardia lamblia</name>
    <dbReference type="NCBI Taxonomy" id="184922"/>
    <lineage>
        <taxon>Eukaryota</taxon>
        <taxon>Metamonada</taxon>
        <taxon>Diplomonadida</taxon>
        <taxon>Hexamitidae</taxon>
        <taxon>Giardiinae</taxon>
        <taxon>Giardia</taxon>
    </lineage>
</organism>
<name>A8BZ07_GIAIC</name>
<keyword evidence="2" id="KW-1185">Reference proteome</keyword>
<dbReference type="PANTHER" id="PTHR24120:SF4">
    <property type="entry name" value="GH07239P"/>
    <property type="match status" value="1"/>
</dbReference>
<dbReference type="PROSITE" id="PS50088">
    <property type="entry name" value="ANK_REPEAT"/>
    <property type="match status" value="2"/>
</dbReference>
<dbReference type="OMA" id="AMECCKN"/>
<comment type="caution">
    <text evidence="1">The sequence shown here is derived from an EMBL/GenBank/DDBJ whole genome shotgun (WGS) entry which is preliminary data.</text>
</comment>
<evidence type="ECO:0000313" key="2">
    <source>
        <dbReference type="Proteomes" id="UP000001548"/>
    </source>
</evidence>
<dbReference type="HOGENOM" id="CLU_289934_0_0_1"/>
<dbReference type="PANTHER" id="PTHR24120">
    <property type="entry name" value="GH07239P"/>
    <property type="match status" value="1"/>
</dbReference>
<dbReference type="InterPro" id="IPR036770">
    <property type="entry name" value="Ankyrin_rpt-contain_sf"/>
</dbReference>
<gene>
    <name evidence="1" type="ORF">GL50803_0015958</name>
</gene>
<evidence type="ECO:0000313" key="1">
    <source>
        <dbReference type="EMBL" id="KAE8304843.1"/>
    </source>
</evidence>
<dbReference type="EMBL" id="AACB03000001">
    <property type="protein sequence ID" value="KAE8304843.1"/>
    <property type="molecule type" value="Genomic_DNA"/>
</dbReference>
<reference evidence="1 2" key="1">
    <citation type="journal article" date="2007" name="Science">
        <title>Genomic minimalism in the early diverging intestinal parasite Giardia lamblia.</title>
        <authorList>
            <person name="Morrison H.G."/>
            <person name="McArthur A.G."/>
            <person name="Gillin F.D."/>
            <person name="Aley S.B."/>
            <person name="Adam R.D."/>
            <person name="Olsen G.J."/>
            <person name="Best A.A."/>
            <person name="Cande W.Z."/>
            <person name="Chen F."/>
            <person name="Cipriano M.J."/>
            <person name="Davids B.J."/>
            <person name="Dawson S.C."/>
            <person name="Elmendorf H.G."/>
            <person name="Hehl A.B."/>
            <person name="Holder M.E."/>
            <person name="Huse S.M."/>
            <person name="Kim U.U."/>
            <person name="Lasek-Nesselquist E."/>
            <person name="Manning G."/>
            <person name="Nigam A."/>
            <person name="Nixon J.E."/>
            <person name="Palm D."/>
            <person name="Passamaneck N.E."/>
            <person name="Prabhu A."/>
            <person name="Reich C.I."/>
            <person name="Reiner D.S."/>
            <person name="Samuelson J."/>
            <person name="Svard S.G."/>
            <person name="Sogin M.L."/>
        </authorList>
    </citation>
    <scope>NUCLEOTIDE SEQUENCE [LARGE SCALE GENOMIC DNA]</scope>
    <source>
        <strain evidence="1 2">WB C6</strain>
    </source>
</reference>
<dbReference type="VEuPathDB" id="GiardiaDB:GL50803_15958"/>
<dbReference type="Pfam" id="PF12796">
    <property type="entry name" value="Ank_2"/>
    <property type="match status" value="4"/>
</dbReference>